<evidence type="ECO:0000256" key="1">
    <source>
        <dbReference type="SAM" id="Coils"/>
    </source>
</evidence>
<dbReference type="EnsemblMetazoa" id="CPIJ005394-RA">
    <property type="protein sequence ID" value="CPIJ005394-PA"/>
    <property type="gene ID" value="CPIJ005394"/>
</dbReference>
<keyword evidence="4" id="KW-1185">Reference proteome</keyword>
<organism>
    <name type="scientific">Culex quinquefasciatus</name>
    <name type="common">Southern house mosquito</name>
    <name type="synonym">Culex pungens</name>
    <dbReference type="NCBI Taxonomy" id="7176"/>
    <lineage>
        <taxon>Eukaryota</taxon>
        <taxon>Metazoa</taxon>
        <taxon>Ecdysozoa</taxon>
        <taxon>Arthropoda</taxon>
        <taxon>Hexapoda</taxon>
        <taxon>Insecta</taxon>
        <taxon>Pterygota</taxon>
        <taxon>Neoptera</taxon>
        <taxon>Endopterygota</taxon>
        <taxon>Diptera</taxon>
        <taxon>Nematocera</taxon>
        <taxon>Culicoidea</taxon>
        <taxon>Culicidae</taxon>
        <taxon>Culicinae</taxon>
        <taxon>Culicini</taxon>
        <taxon>Culex</taxon>
        <taxon>Culex</taxon>
    </lineage>
</organism>
<dbReference type="Proteomes" id="UP000002320">
    <property type="component" value="Unassembled WGS sequence"/>
</dbReference>
<accession>B0WDP6</accession>
<evidence type="ECO:0000313" key="4">
    <source>
        <dbReference type="Proteomes" id="UP000002320"/>
    </source>
</evidence>
<protein>
    <submittedName>
        <fullName evidence="2 3">Uncharacterized protein</fullName>
    </submittedName>
</protein>
<dbReference type="KEGG" id="cqu:CpipJ_CPIJ005394"/>
<feature type="coiled-coil region" evidence="1">
    <location>
        <begin position="115"/>
        <end position="145"/>
    </location>
</feature>
<sequence length="304" mass="34110">MTRQTSNVLLRLCSVFLKTVNGNRECVLWQMGCRLRRRIVTDAVSKSAPGEYSSTVNVNENILQNTSCGISREDVYCRLKGPSRWPGSSIPLSRSRRRLCTYLTRHELQARTANESRKRKNLNAASSLLDELEDDQQERQFAARNLQHTLVQDVYRKPETTPITLIGGSAAKLPNDDLLSAEHAQLCGCAENNLQHIGTVAHNAKSLNAIQNIFSSRQHTTTPTIHKCHAMVATGEKHVTINKVIRGEPQHRYRYTSCESQLTSKQIERLDLKIEKPAPEASLAAVGLAIQKSSVRTLEWKAML</sequence>
<dbReference type="InParanoid" id="B0WDP6"/>
<evidence type="ECO:0000313" key="3">
    <source>
        <dbReference type="EnsemblMetazoa" id="CPIJ005394-PA"/>
    </source>
</evidence>
<dbReference type="AlphaFoldDB" id="B0WDP6"/>
<proteinExistence type="predicted"/>
<keyword evidence="1" id="KW-0175">Coiled coil</keyword>
<dbReference type="VEuPathDB" id="VectorBase:CPIJ005394"/>
<evidence type="ECO:0000313" key="2">
    <source>
        <dbReference type="EMBL" id="EDS44799.1"/>
    </source>
</evidence>
<reference evidence="2" key="1">
    <citation type="submission" date="2007-03" db="EMBL/GenBank/DDBJ databases">
        <title>Annotation of Culex pipiens quinquefasciatus.</title>
        <authorList>
            <consortium name="The Broad Institute Genome Sequencing Platform"/>
            <person name="Atkinson P.W."/>
            <person name="Hemingway J."/>
            <person name="Christensen B.M."/>
            <person name="Higgs S."/>
            <person name="Kodira C."/>
            <person name="Hannick L."/>
            <person name="Megy K."/>
            <person name="O'Leary S."/>
            <person name="Pearson M."/>
            <person name="Haas B.J."/>
            <person name="Mauceli E."/>
            <person name="Wortman J.R."/>
            <person name="Lee N.H."/>
            <person name="Guigo R."/>
            <person name="Stanke M."/>
            <person name="Alvarado L."/>
            <person name="Amedeo P."/>
            <person name="Antoine C.H."/>
            <person name="Arensburger P."/>
            <person name="Bidwell S.L."/>
            <person name="Crawford M."/>
            <person name="Camaro F."/>
            <person name="Devon K."/>
            <person name="Engels R."/>
            <person name="Hammond M."/>
            <person name="Howarth C."/>
            <person name="Koehrsen M."/>
            <person name="Lawson D."/>
            <person name="Montgomery P."/>
            <person name="Nene V."/>
            <person name="Nusbaum C."/>
            <person name="Puiu D."/>
            <person name="Romero-Severson J."/>
            <person name="Severson D.W."/>
            <person name="Shumway M."/>
            <person name="Sisk P."/>
            <person name="Stolte C."/>
            <person name="Zeng Q."/>
            <person name="Eisenstadt E."/>
            <person name="Fraser-Liggett C."/>
            <person name="Strausberg R."/>
            <person name="Galagan J."/>
            <person name="Birren B."/>
            <person name="Collins F.H."/>
        </authorList>
    </citation>
    <scope>NUCLEOTIDE SEQUENCE [LARGE SCALE GENOMIC DNA]</scope>
    <source>
        <strain evidence="2">JHB</strain>
    </source>
</reference>
<dbReference type="EMBL" id="DS231900">
    <property type="protein sequence ID" value="EDS44799.1"/>
    <property type="molecule type" value="Genomic_DNA"/>
</dbReference>
<gene>
    <name evidence="3" type="primary">6036881</name>
    <name evidence="2" type="ORF">CpipJ_CPIJ005394</name>
</gene>
<name>B0WDP6_CULQU</name>
<dbReference type="HOGENOM" id="CLU_916035_0_0_1"/>
<reference evidence="3" key="2">
    <citation type="submission" date="2021-02" db="UniProtKB">
        <authorList>
            <consortium name="EnsemblMetazoa"/>
        </authorList>
    </citation>
    <scope>IDENTIFICATION</scope>
    <source>
        <strain evidence="3">JHB</strain>
    </source>
</reference>